<evidence type="ECO:0000313" key="1">
    <source>
        <dbReference type="EMBL" id="MCM5681903.1"/>
    </source>
</evidence>
<name>A0ABT0YVR8_9BURK</name>
<evidence type="ECO:0000313" key="2">
    <source>
        <dbReference type="Proteomes" id="UP001165541"/>
    </source>
</evidence>
<proteinExistence type="predicted"/>
<organism evidence="1 2">
    <name type="scientific">Caldimonas mangrovi</name>
    <dbReference type="NCBI Taxonomy" id="2944811"/>
    <lineage>
        <taxon>Bacteria</taxon>
        <taxon>Pseudomonadati</taxon>
        <taxon>Pseudomonadota</taxon>
        <taxon>Betaproteobacteria</taxon>
        <taxon>Burkholderiales</taxon>
        <taxon>Sphaerotilaceae</taxon>
        <taxon>Caldimonas</taxon>
    </lineage>
</organism>
<accession>A0ABT0YVR8</accession>
<gene>
    <name evidence="1" type="ORF">M8A51_20435</name>
</gene>
<dbReference type="RefSeq" id="WP_251780384.1">
    <property type="nucleotide sequence ID" value="NZ_JAMKFE010000015.1"/>
</dbReference>
<sequence length="66" mass="7416">MDVLGRDEWTARAAARLRRAWPSFNADQATELAASLWRDRGSKDRPEDAVDDEVADWNGLLDSALD</sequence>
<reference evidence="1" key="1">
    <citation type="submission" date="2022-05" db="EMBL/GenBank/DDBJ databases">
        <title>Schlegelella sp. nov., isolated from mangrove soil.</title>
        <authorList>
            <person name="Liu Y."/>
            <person name="Ge X."/>
            <person name="Liu W."/>
        </authorList>
    </citation>
    <scope>NUCLEOTIDE SEQUENCE</scope>
    <source>
        <strain evidence="1">S2-27</strain>
    </source>
</reference>
<keyword evidence="2" id="KW-1185">Reference proteome</keyword>
<comment type="caution">
    <text evidence="1">The sequence shown here is derived from an EMBL/GenBank/DDBJ whole genome shotgun (WGS) entry which is preliminary data.</text>
</comment>
<dbReference type="EMBL" id="JAMKFE010000015">
    <property type="protein sequence ID" value="MCM5681903.1"/>
    <property type="molecule type" value="Genomic_DNA"/>
</dbReference>
<protein>
    <submittedName>
        <fullName evidence="1">Uncharacterized protein</fullName>
    </submittedName>
</protein>
<dbReference type="Proteomes" id="UP001165541">
    <property type="component" value="Unassembled WGS sequence"/>
</dbReference>